<sequence length="335" mass="37666">MRARWLFRRRLSKRRNFILLGLRTKRYPFHRMLSETSSGKWVPEPTGKRGDGSAVRKGAPQLDTTRHMARNRLVATVGIAGRKIAATVDTGATTSFVIPCSSLVTLADGSQRNVQHAVETAIELGCQLVHARLLIMPDATEYLIIGLDLLAKIGARQTMAGLSCVFTTTREASESKQHLNTSITCNCGMPDQRCQRTLDGQNVLEASVSAKPPTIEEQKRIQSFLDQELQKFRDIHGPSTAATHRIVMTDDRSFKLRYAARNPTMQEVIDAKINPGTYAYSEADEKMVRSSVWKIKRCLSKNYKSHMLGTIIWLFFGFGNNRKNINFGENLFLFT</sequence>
<protein>
    <submittedName>
        <fullName evidence="3">Uncharacterized protein LOC109613340</fullName>
    </submittedName>
</protein>
<gene>
    <name evidence="3" type="primary">LOC109613340</name>
</gene>
<dbReference type="RefSeq" id="XP_058974963.1">
    <property type="nucleotide sequence ID" value="XM_059118980.1"/>
</dbReference>
<dbReference type="Proteomes" id="UP001652621">
    <property type="component" value="Unplaced"/>
</dbReference>
<dbReference type="GeneID" id="109613340"/>
<reference evidence="3" key="1">
    <citation type="submission" date="2025-08" db="UniProtKB">
        <authorList>
            <consortium name="RefSeq"/>
        </authorList>
    </citation>
    <scope>IDENTIFICATION</scope>
    <source>
        <strain evidence="3">Aabys</strain>
        <tissue evidence="3">Whole body</tissue>
    </source>
</reference>
<organism evidence="2 3">
    <name type="scientific">Musca domestica</name>
    <name type="common">House fly</name>
    <dbReference type="NCBI Taxonomy" id="7370"/>
    <lineage>
        <taxon>Eukaryota</taxon>
        <taxon>Metazoa</taxon>
        <taxon>Ecdysozoa</taxon>
        <taxon>Arthropoda</taxon>
        <taxon>Hexapoda</taxon>
        <taxon>Insecta</taxon>
        <taxon>Pterygota</taxon>
        <taxon>Neoptera</taxon>
        <taxon>Endopterygota</taxon>
        <taxon>Diptera</taxon>
        <taxon>Brachycera</taxon>
        <taxon>Muscomorpha</taxon>
        <taxon>Muscoidea</taxon>
        <taxon>Muscidae</taxon>
        <taxon>Musca</taxon>
    </lineage>
</organism>
<dbReference type="SUPFAM" id="SSF50630">
    <property type="entry name" value="Acid proteases"/>
    <property type="match status" value="1"/>
</dbReference>
<name>A0ABM3UN53_MUSDO</name>
<feature type="region of interest" description="Disordered" evidence="1">
    <location>
        <begin position="38"/>
        <end position="59"/>
    </location>
</feature>
<dbReference type="Gene3D" id="2.40.70.10">
    <property type="entry name" value="Acid Proteases"/>
    <property type="match status" value="1"/>
</dbReference>
<accession>A0ABM3UN53</accession>
<keyword evidence="2" id="KW-1185">Reference proteome</keyword>
<proteinExistence type="predicted"/>
<dbReference type="InterPro" id="IPR021109">
    <property type="entry name" value="Peptidase_aspartic_dom_sf"/>
</dbReference>
<evidence type="ECO:0000256" key="1">
    <source>
        <dbReference type="SAM" id="MobiDB-lite"/>
    </source>
</evidence>
<evidence type="ECO:0000313" key="2">
    <source>
        <dbReference type="Proteomes" id="UP001652621"/>
    </source>
</evidence>
<evidence type="ECO:0000313" key="3">
    <source>
        <dbReference type="RefSeq" id="XP_058974963.1"/>
    </source>
</evidence>